<organism evidence="5 6">
    <name type="scientific">Pseudoteredinibacter isoporae</name>
    <dbReference type="NCBI Taxonomy" id="570281"/>
    <lineage>
        <taxon>Bacteria</taxon>
        <taxon>Pseudomonadati</taxon>
        <taxon>Pseudomonadota</taxon>
        <taxon>Gammaproteobacteria</taxon>
        <taxon>Cellvibrionales</taxon>
        <taxon>Cellvibrionaceae</taxon>
        <taxon>Pseudoteredinibacter</taxon>
    </lineage>
</organism>
<evidence type="ECO:0000313" key="6">
    <source>
        <dbReference type="Proteomes" id="UP000528457"/>
    </source>
</evidence>
<keyword evidence="6" id="KW-1185">Reference proteome</keyword>
<dbReference type="InterPro" id="IPR009057">
    <property type="entry name" value="Homeodomain-like_sf"/>
</dbReference>
<dbReference type="EMBL" id="JACHHT010000001">
    <property type="protein sequence ID" value="MBB6520842.1"/>
    <property type="molecule type" value="Genomic_DNA"/>
</dbReference>
<dbReference type="Pfam" id="PF12833">
    <property type="entry name" value="HTH_18"/>
    <property type="match status" value="1"/>
</dbReference>
<proteinExistence type="predicted"/>
<dbReference type="PANTHER" id="PTHR46796">
    <property type="entry name" value="HTH-TYPE TRANSCRIPTIONAL ACTIVATOR RHAS-RELATED"/>
    <property type="match status" value="1"/>
</dbReference>
<evidence type="ECO:0000259" key="4">
    <source>
        <dbReference type="PROSITE" id="PS01124"/>
    </source>
</evidence>
<gene>
    <name evidence="5" type="ORF">HNR48_001120</name>
</gene>
<dbReference type="Gene3D" id="1.10.10.60">
    <property type="entry name" value="Homeodomain-like"/>
    <property type="match status" value="1"/>
</dbReference>
<keyword evidence="3" id="KW-0804">Transcription</keyword>
<reference evidence="5 6" key="1">
    <citation type="submission" date="2020-08" db="EMBL/GenBank/DDBJ databases">
        <title>Genomic Encyclopedia of Type Strains, Phase IV (KMG-IV): sequencing the most valuable type-strain genomes for metagenomic binning, comparative biology and taxonomic classification.</title>
        <authorList>
            <person name="Goeker M."/>
        </authorList>
    </citation>
    <scope>NUCLEOTIDE SEQUENCE [LARGE SCALE GENOMIC DNA]</scope>
    <source>
        <strain evidence="5 6">DSM 22368</strain>
    </source>
</reference>
<dbReference type="SMART" id="SM00342">
    <property type="entry name" value="HTH_ARAC"/>
    <property type="match status" value="1"/>
</dbReference>
<dbReference type="Proteomes" id="UP000528457">
    <property type="component" value="Unassembled WGS sequence"/>
</dbReference>
<keyword evidence="2 5" id="KW-0238">DNA-binding</keyword>
<feature type="domain" description="HTH araC/xylS-type" evidence="4">
    <location>
        <begin position="161"/>
        <end position="261"/>
    </location>
</feature>
<evidence type="ECO:0000256" key="1">
    <source>
        <dbReference type="ARBA" id="ARBA00023015"/>
    </source>
</evidence>
<keyword evidence="1" id="KW-0805">Transcription regulation</keyword>
<dbReference type="GO" id="GO:0003700">
    <property type="term" value="F:DNA-binding transcription factor activity"/>
    <property type="evidence" value="ECO:0007669"/>
    <property type="project" value="InterPro"/>
</dbReference>
<accession>A0A7X0JRB0</accession>
<dbReference type="SUPFAM" id="SSF46689">
    <property type="entry name" value="Homeodomain-like"/>
    <property type="match status" value="1"/>
</dbReference>
<evidence type="ECO:0000256" key="2">
    <source>
        <dbReference type="ARBA" id="ARBA00023125"/>
    </source>
</evidence>
<dbReference type="Pfam" id="PF20240">
    <property type="entry name" value="DUF6597"/>
    <property type="match status" value="1"/>
</dbReference>
<evidence type="ECO:0000313" key="5">
    <source>
        <dbReference type="EMBL" id="MBB6520842.1"/>
    </source>
</evidence>
<comment type="caution">
    <text evidence="5">The sequence shown here is derived from an EMBL/GenBank/DDBJ whole genome shotgun (WGS) entry which is preliminary data.</text>
</comment>
<protein>
    <submittedName>
        <fullName evidence="5">AraC-like DNA-binding protein</fullName>
    </submittedName>
</protein>
<evidence type="ECO:0000256" key="3">
    <source>
        <dbReference type="ARBA" id="ARBA00023163"/>
    </source>
</evidence>
<dbReference type="InterPro" id="IPR046532">
    <property type="entry name" value="DUF6597"/>
</dbReference>
<dbReference type="RefSeq" id="WP_166850110.1">
    <property type="nucleotide sequence ID" value="NZ_JAAONY010000001.1"/>
</dbReference>
<sequence length="262" mass="30064">MKDIQQAISGVVQQSQAKAHYRLRRYLPHSDMAHLVDQYWIVDWDLRDQTGHTQHNLPAPNMHLVIDHHRAYICTTISRSYQYDMRNQDRIIGIKFQPGVLAPVLCERGLPLLDSCLYAEEVFPQLAENDCHRIRTLQSDEAIVLALETMLPKLHLSPEAKSIRNIVAQARMAEPDCRLEELASACQIHPRRLQRLCKAYLGLSPKALVQKFRLQKAIDQLDDGIKSPSKVALDLGFSDQAHLNREIKKHSNKTPREISTNR</sequence>
<dbReference type="GO" id="GO:0043565">
    <property type="term" value="F:sequence-specific DNA binding"/>
    <property type="evidence" value="ECO:0007669"/>
    <property type="project" value="InterPro"/>
</dbReference>
<dbReference type="InParanoid" id="A0A7X0JRB0"/>
<dbReference type="InterPro" id="IPR050204">
    <property type="entry name" value="AraC_XylS_family_regulators"/>
</dbReference>
<dbReference type="PROSITE" id="PS01124">
    <property type="entry name" value="HTH_ARAC_FAMILY_2"/>
    <property type="match status" value="1"/>
</dbReference>
<name>A0A7X0JRB0_9GAMM</name>
<dbReference type="InterPro" id="IPR018060">
    <property type="entry name" value="HTH_AraC"/>
</dbReference>
<dbReference type="AlphaFoldDB" id="A0A7X0JRB0"/>